<evidence type="ECO:0000256" key="13">
    <source>
        <dbReference type="HAMAP-Rule" id="MF_01398"/>
    </source>
</evidence>
<protein>
    <recommendedName>
        <fullName evidence="13">ATP synthase subunit b</fullName>
    </recommendedName>
    <alternativeName>
        <fullName evidence="13">ATP synthase F(0) sector subunit b</fullName>
    </alternativeName>
    <alternativeName>
        <fullName evidence="13">ATPase subunit I</fullName>
    </alternativeName>
    <alternativeName>
        <fullName evidence="13">F-type ATPase subunit b</fullName>
        <shortName evidence="13">F-ATPase subunit b</shortName>
    </alternativeName>
</protein>
<dbReference type="GO" id="GO:0046933">
    <property type="term" value="F:proton-transporting ATP synthase activity, rotational mechanism"/>
    <property type="evidence" value="ECO:0007669"/>
    <property type="project" value="UniProtKB-UniRule"/>
</dbReference>
<evidence type="ECO:0000313" key="17">
    <source>
        <dbReference type="Proteomes" id="UP000681075"/>
    </source>
</evidence>
<dbReference type="EMBL" id="BOPV01000001">
    <property type="protein sequence ID" value="GIL39601.1"/>
    <property type="molecule type" value="Genomic_DNA"/>
</dbReference>
<evidence type="ECO:0000256" key="15">
    <source>
        <dbReference type="SAM" id="Coils"/>
    </source>
</evidence>
<evidence type="ECO:0000256" key="4">
    <source>
        <dbReference type="ARBA" id="ARBA00022692"/>
    </source>
</evidence>
<keyword evidence="13" id="KW-1003">Cell membrane</keyword>
<feature type="coiled-coil region" evidence="15">
    <location>
        <begin position="54"/>
        <end position="124"/>
    </location>
</feature>
<proteinExistence type="inferred from homology"/>
<dbReference type="PANTHER" id="PTHR33445">
    <property type="entry name" value="ATP SYNTHASE SUBUNIT B', CHLOROPLASTIC"/>
    <property type="match status" value="1"/>
</dbReference>
<keyword evidence="7 13" id="KW-0406">Ion transport</keyword>
<dbReference type="GO" id="GO:0045259">
    <property type="term" value="C:proton-transporting ATP synthase complex"/>
    <property type="evidence" value="ECO:0007669"/>
    <property type="project" value="UniProtKB-KW"/>
</dbReference>
<gene>
    <name evidence="16" type="primary">atpF1</name>
    <name evidence="13" type="synonym">atpF</name>
    <name evidence="16" type="ORF">TMPK1_18380</name>
</gene>
<evidence type="ECO:0000256" key="6">
    <source>
        <dbReference type="ARBA" id="ARBA00022989"/>
    </source>
</evidence>
<keyword evidence="4 13" id="KW-0812">Transmembrane</keyword>
<evidence type="ECO:0000256" key="3">
    <source>
        <dbReference type="ARBA" id="ARBA00022547"/>
    </source>
</evidence>
<comment type="function">
    <text evidence="11">Component of the F(0) channel, it forms part of the peripheral stalk, linking F(1) to F(0). The b'-subunit is a diverged and duplicated form of b found in plants and photosynthetic bacteria.</text>
</comment>
<keyword evidence="5 13" id="KW-0375">Hydrogen ion transport</keyword>
<evidence type="ECO:0000256" key="1">
    <source>
        <dbReference type="ARBA" id="ARBA00005513"/>
    </source>
</evidence>
<keyword evidence="2 13" id="KW-0813">Transport</keyword>
<sequence>MLLSFLITAAHAAPVSEGKAEAHLPWYLEHEAFVLLAFVILIAIAFKPAKKGLLGALDARIARIRAELDEAERLRAEAAAMSKDAAAKYEAAVRDAAAIVAAAKDEAQRLRAKAEKDLAETIARRETQATDRIGQAEAQAIAEVRGRAVDVAVAAARDLATDALQGPAASRVIDKTIDELGKSAA</sequence>
<dbReference type="GO" id="GO:0046961">
    <property type="term" value="F:proton-transporting ATPase activity, rotational mechanism"/>
    <property type="evidence" value="ECO:0007669"/>
    <property type="project" value="TreeGrafter"/>
</dbReference>
<organism evidence="16 17">
    <name type="scientific">Roseiterribacter gracilis</name>
    <dbReference type="NCBI Taxonomy" id="2812848"/>
    <lineage>
        <taxon>Bacteria</taxon>
        <taxon>Pseudomonadati</taxon>
        <taxon>Pseudomonadota</taxon>
        <taxon>Alphaproteobacteria</taxon>
        <taxon>Rhodospirillales</taxon>
        <taxon>Roseiterribacteraceae</taxon>
        <taxon>Roseiterribacter</taxon>
    </lineage>
</organism>
<keyword evidence="17" id="KW-1185">Reference proteome</keyword>
<keyword evidence="6 13" id="KW-1133">Transmembrane helix</keyword>
<dbReference type="GO" id="GO:0005886">
    <property type="term" value="C:plasma membrane"/>
    <property type="evidence" value="ECO:0007669"/>
    <property type="project" value="UniProtKB-SubCell"/>
</dbReference>
<dbReference type="GO" id="GO:0012505">
    <property type="term" value="C:endomembrane system"/>
    <property type="evidence" value="ECO:0007669"/>
    <property type="project" value="UniProtKB-SubCell"/>
</dbReference>
<accession>A0A8S8XCL5</accession>
<evidence type="ECO:0000313" key="16">
    <source>
        <dbReference type="EMBL" id="GIL39601.1"/>
    </source>
</evidence>
<dbReference type="InterPro" id="IPR050059">
    <property type="entry name" value="ATP_synthase_B_chain"/>
</dbReference>
<keyword evidence="9 13" id="KW-0066">ATP synthesis</keyword>
<dbReference type="PANTHER" id="PTHR33445:SF1">
    <property type="entry name" value="ATP SYNTHASE SUBUNIT B"/>
    <property type="match status" value="1"/>
</dbReference>
<dbReference type="InterPro" id="IPR002146">
    <property type="entry name" value="ATP_synth_b/b'su_bac/chlpt"/>
</dbReference>
<evidence type="ECO:0000256" key="5">
    <source>
        <dbReference type="ARBA" id="ARBA00022781"/>
    </source>
</evidence>
<evidence type="ECO:0000256" key="12">
    <source>
        <dbReference type="ARBA" id="ARBA00037847"/>
    </source>
</evidence>
<evidence type="ECO:0000256" key="8">
    <source>
        <dbReference type="ARBA" id="ARBA00023136"/>
    </source>
</evidence>
<dbReference type="RefSeq" id="WP_420242701.1">
    <property type="nucleotide sequence ID" value="NZ_BOPV01000001.1"/>
</dbReference>
<dbReference type="HAMAP" id="MF_01398">
    <property type="entry name" value="ATP_synth_b_bprime"/>
    <property type="match status" value="1"/>
</dbReference>
<keyword evidence="3 13" id="KW-0138">CF(0)</keyword>
<evidence type="ECO:0000256" key="7">
    <source>
        <dbReference type="ARBA" id="ARBA00023065"/>
    </source>
</evidence>
<evidence type="ECO:0000256" key="14">
    <source>
        <dbReference type="RuleBase" id="RU003848"/>
    </source>
</evidence>
<keyword evidence="15" id="KW-0175">Coiled coil</keyword>
<dbReference type="Pfam" id="PF00430">
    <property type="entry name" value="ATP-synt_B"/>
    <property type="match status" value="1"/>
</dbReference>
<keyword evidence="8 13" id="KW-0472">Membrane</keyword>
<comment type="caution">
    <text evidence="16">The sequence shown here is derived from an EMBL/GenBank/DDBJ whole genome shotgun (WGS) entry which is preliminary data.</text>
</comment>
<dbReference type="Proteomes" id="UP000681075">
    <property type="component" value="Unassembled WGS sequence"/>
</dbReference>
<dbReference type="AlphaFoldDB" id="A0A8S8XCL5"/>
<comment type="subcellular location">
    <subcellularLocation>
        <location evidence="13">Cell membrane</location>
        <topology evidence="13">Single-pass membrane protein</topology>
    </subcellularLocation>
    <subcellularLocation>
        <location evidence="12">Endomembrane system</location>
        <topology evidence="12">Single-pass membrane protein</topology>
    </subcellularLocation>
</comment>
<evidence type="ECO:0000256" key="2">
    <source>
        <dbReference type="ARBA" id="ARBA00022448"/>
    </source>
</evidence>
<comment type="subunit">
    <text evidence="13">F-type ATPases have 2 components, F(1) - the catalytic core - and F(0) - the membrane proton channel. F(1) has five subunits: alpha(3), beta(3), gamma(1), delta(1), epsilon(1). F(0) has three main subunits: a(1), b(2) and c(10-14). The alpha and beta chains form an alternating ring which encloses part of the gamma chain. F(1) is attached to F(0) by a central stalk formed by the gamma and epsilon chains, while a peripheral stalk is formed by the delta and b chains.</text>
</comment>
<evidence type="ECO:0000256" key="10">
    <source>
        <dbReference type="ARBA" id="ARBA00025198"/>
    </source>
</evidence>
<comment type="function">
    <text evidence="10 13">F(1)F(0) ATP synthase produces ATP from ADP in the presence of a proton or sodium gradient. F-type ATPases consist of two structural domains, F(1) containing the extramembraneous catalytic core and F(0) containing the membrane proton channel, linked together by a central stalk and a peripheral stalk. During catalysis, ATP synthesis in the catalytic domain of F(1) is coupled via a rotary mechanism of the central stalk subunits to proton translocation.</text>
</comment>
<evidence type="ECO:0000256" key="11">
    <source>
        <dbReference type="ARBA" id="ARBA00025614"/>
    </source>
</evidence>
<name>A0A8S8XCL5_9PROT</name>
<reference evidence="16" key="1">
    <citation type="submission" date="2021-02" db="EMBL/GenBank/DDBJ databases">
        <title>Genome sequence of Rhodospirillales sp. strain TMPK1 isolated from soil.</title>
        <authorList>
            <person name="Nakai R."/>
            <person name="Kusada H."/>
            <person name="Tamaki H."/>
        </authorList>
    </citation>
    <scope>NUCLEOTIDE SEQUENCE</scope>
    <source>
        <strain evidence="16">TMPK1</strain>
    </source>
</reference>
<evidence type="ECO:0000256" key="9">
    <source>
        <dbReference type="ARBA" id="ARBA00023310"/>
    </source>
</evidence>
<comment type="similarity">
    <text evidence="1 13 14">Belongs to the ATPase B chain family.</text>
</comment>